<dbReference type="STRING" id="4536.A0A0E0IZL2"/>
<organism evidence="4">
    <name type="scientific">Oryza nivara</name>
    <name type="common">Indian wild rice</name>
    <name type="synonym">Oryza sativa f. spontanea</name>
    <dbReference type="NCBI Taxonomy" id="4536"/>
    <lineage>
        <taxon>Eukaryota</taxon>
        <taxon>Viridiplantae</taxon>
        <taxon>Streptophyta</taxon>
        <taxon>Embryophyta</taxon>
        <taxon>Tracheophyta</taxon>
        <taxon>Spermatophyta</taxon>
        <taxon>Magnoliopsida</taxon>
        <taxon>Liliopsida</taxon>
        <taxon>Poales</taxon>
        <taxon>Poaceae</taxon>
        <taxon>BOP clade</taxon>
        <taxon>Oryzoideae</taxon>
        <taxon>Oryzeae</taxon>
        <taxon>Oryzinae</taxon>
        <taxon>Oryza</taxon>
    </lineage>
</organism>
<feature type="domain" description="Leucine-rich repeat-containing N-terminal plant-type" evidence="3">
    <location>
        <begin position="19"/>
        <end position="57"/>
    </location>
</feature>
<dbReference type="Gramene" id="ONIVA11G06570.1">
    <property type="protein sequence ID" value="ONIVA11G06570.1"/>
    <property type="gene ID" value="ONIVA11G06570"/>
</dbReference>
<keyword evidence="5" id="KW-1185">Reference proteome</keyword>
<dbReference type="Proteomes" id="UP000006591">
    <property type="component" value="Chromosome 11"/>
</dbReference>
<protein>
    <recommendedName>
        <fullName evidence="3">Leucine-rich repeat-containing N-terminal plant-type domain-containing protein</fullName>
    </recommendedName>
</protein>
<name>A0A0E0IZL2_ORYNI</name>
<dbReference type="AlphaFoldDB" id="A0A0E0IZL2"/>
<dbReference type="InterPro" id="IPR013210">
    <property type="entry name" value="LRR_N_plant-typ"/>
</dbReference>
<evidence type="ECO:0000256" key="1">
    <source>
        <dbReference type="ARBA" id="ARBA00022614"/>
    </source>
</evidence>
<reference evidence="4" key="2">
    <citation type="submission" date="2018-04" db="EMBL/GenBank/DDBJ databases">
        <title>OnivRS2 (Oryza nivara Reference Sequence Version 2).</title>
        <authorList>
            <person name="Zhang J."/>
            <person name="Kudrna D."/>
            <person name="Lee S."/>
            <person name="Talag J."/>
            <person name="Rajasekar S."/>
            <person name="Welchert J."/>
            <person name="Hsing Y.-I."/>
            <person name="Wing R.A."/>
        </authorList>
    </citation>
    <scope>NUCLEOTIDE SEQUENCE [LARGE SCALE GENOMIC DNA]</scope>
    <source>
        <strain evidence="4">SL10</strain>
    </source>
</reference>
<reference evidence="4" key="1">
    <citation type="submission" date="2015-04" db="UniProtKB">
        <authorList>
            <consortium name="EnsemblPlants"/>
        </authorList>
    </citation>
    <scope>IDENTIFICATION</scope>
    <source>
        <strain evidence="4">SL10</strain>
    </source>
</reference>
<dbReference type="Pfam" id="PF08263">
    <property type="entry name" value="LRRNT_2"/>
    <property type="match status" value="1"/>
</dbReference>
<evidence type="ECO:0000259" key="3">
    <source>
        <dbReference type="Pfam" id="PF08263"/>
    </source>
</evidence>
<proteinExistence type="predicted"/>
<evidence type="ECO:0000313" key="4">
    <source>
        <dbReference type="EnsemblPlants" id="ONIVA11G06570.1"/>
    </source>
</evidence>
<keyword evidence="1" id="KW-0433">Leucine-rich repeat</keyword>
<keyword evidence="2" id="KW-0677">Repeat</keyword>
<accession>A0A0E0IZL2</accession>
<sequence>MAHRGGRFLEVAGVAVRPAADGKALLPLLPAAAPSPVLPSWDPTAATPCSWVGVTCSPQSRVSLSWLPPQLRNLDRFDSNIKQMADNGRL</sequence>
<dbReference type="HOGENOM" id="CLU_2501732_0_0_1"/>
<dbReference type="EnsemblPlants" id="ONIVA11G06570.1">
    <property type="protein sequence ID" value="ONIVA11G06570.1"/>
    <property type="gene ID" value="ONIVA11G06570"/>
</dbReference>
<evidence type="ECO:0000313" key="5">
    <source>
        <dbReference type="Proteomes" id="UP000006591"/>
    </source>
</evidence>
<evidence type="ECO:0000256" key="2">
    <source>
        <dbReference type="ARBA" id="ARBA00022737"/>
    </source>
</evidence>